<evidence type="ECO:0000256" key="6">
    <source>
        <dbReference type="ARBA" id="ARBA00035206"/>
    </source>
</evidence>
<accession>A0A5P3MTK7</accession>
<dbReference type="HAMAP" id="MF_01326_B">
    <property type="entry name" value="Ribosomal_uL24_B"/>
    <property type="match status" value="1"/>
</dbReference>
<dbReference type="GO" id="GO:0005840">
    <property type="term" value="C:ribosome"/>
    <property type="evidence" value="ECO:0007669"/>
    <property type="project" value="UniProtKB-KW"/>
</dbReference>
<comment type="function">
    <text evidence="8">One of two assembly initiator proteins, it binds directly to the 5'-end of the 23S rRNA, where it nucleates assembly of the 50S subunit.</text>
</comment>
<evidence type="ECO:0000256" key="5">
    <source>
        <dbReference type="ARBA" id="ARBA00023274"/>
    </source>
</evidence>
<organism evidence="11 12">
    <name type="scientific">Neisseria animalis</name>
    <dbReference type="NCBI Taxonomy" id="492"/>
    <lineage>
        <taxon>Bacteria</taxon>
        <taxon>Pseudomonadati</taxon>
        <taxon>Pseudomonadota</taxon>
        <taxon>Betaproteobacteria</taxon>
        <taxon>Neisseriales</taxon>
        <taxon>Neisseriaceae</taxon>
        <taxon>Neisseria</taxon>
    </lineage>
</organism>
<dbReference type="PROSITE" id="PS01108">
    <property type="entry name" value="RIBOSOMAL_L24"/>
    <property type="match status" value="1"/>
</dbReference>
<evidence type="ECO:0000256" key="9">
    <source>
        <dbReference type="RuleBase" id="RU003477"/>
    </source>
</evidence>
<dbReference type="Pfam" id="PF17136">
    <property type="entry name" value="ribosomal_L24"/>
    <property type="match status" value="1"/>
</dbReference>
<evidence type="ECO:0000313" key="12">
    <source>
        <dbReference type="Proteomes" id="UP000325536"/>
    </source>
</evidence>
<feature type="domain" description="KOW" evidence="10">
    <location>
        <begin position="3"/>
        <end position="30"/>
    </location>
</feature>
<dbReference type="EMBL" id="CP031699">
    <property type="protein sequence ID" value="QEY23979.1"/>
    <property type="molecule type" value="Genomic_DNA"/>
</dbReference>
<dbReference type="OrthoDB" id="9807419at2"/>
<dbReference type="GO" id="GO:0006412">
    <property type="term" value="P:translation"/>
    <property type="evidence" value="ECO:0007669"/>
    <property type="project" value="UniProtKB-UniRule"/>
</dbReference>
<evidence type="ECO:0000256" key="4">
    <source>
        <dbReference type="ARBA" id="ARBA00022980"/>
    </source>
</evidence>
<name>A0A5P3MTK7_NEIAN</name>
<reference evidence="11 12" key="1">
    <citation type="submission" date="2018-08" db="EMBL/GenBank/DDBJ databases">
        <title>Neisseria animalis ATCC 49930 complete genome.</title>
        <authorList>
            <person name="Veseli I.A."/>
            <person name="Mascarenhas dos Santos A.C."/>
            <person name="Buttler R."/>
            <person name="Pombert J.-F."/>
        </authorList>
    </citation>
    <scope>NUCLEOTIDE SEQUENCE [LARGE SCALE GENOMIC DNA]</scope>
    <source>
        <strain evidence="11 12">ATCC 49930</strain>
    </source>
</reference>
<dbReference type="SUPFAM" id="SSF50104">
    <property type="entry name" value="Translation proteins SH3-like domain"/>
    <property type="match status" value="1"/>
</dbReference>
<dbReference type="RefSeq" id="WP_123795168.1">
    <property type="nucleotide sequence ID" value="NZ_CP031699.1"/>
</dbReference>
<dbReference type="FunFam" id="2.30.30.30:FF:000004">
    <property type="entry name" value="50S ribosomal protein L24"/>
    <property type="match status" value="1"/>
</dbReference>
<evidence type="ECO:0000256" key="1">
    <source>
        <dbReference type="ARBA" id="ARBA00010618"/>
    </source>
</evidence>
<dbReference type="KEGG" id="naq:D0T90_05285"/>
<dbReference type="InterPro" id="IPR014722">
    <property type="entry name" value="Rib_uL2_dom2"/>
</dbReference>
<keyword evidence="2 8" id="KW-0699">rRNA-binding</keyword>
<dbReference type="GO" id="GO:0003735">
    <property type="term" value="F:structural constituent of ribosome"/>
    <property type="evidence" value="ECO:0007669"/>
    <property type="project" value="InterPro"/>
</dbReference>
<evidence type="ECO:0000256" key="7">
    <source>
        <dbReference type="ARBA" id="ARBA00058688"/>
    </source>
</evidence>
<keyword evidence="5 8" id="KW-0687">Ribonucleoprotein</keyword>
<evidence type="ECO:0000256" key="3">
    <source>
        <dbReference type="ARBA" id="ARBA00022884"/>
    </source>
</evidence>
<dbReference type="CDD" id="cd06089">
    <property type="entry name" value="KOW_RPL26"/>
    <property type="match status" value="1"/>
</dbReference>
<keyword evidence="4 8" id="KW-0689">Ribosomal protein</keyword>
<gene>
    <name evidence="8" type="primary">rplX</name>
    <name evidence="11" type="ORF">D0T90_05285</name>
</gene>
<proteinExistence type="inferred from homology"/>
<protein>
    <recommendedName>
        <fullName evidence="6 8">Large ribosomal subunit protein uL24</fullName>
    </recommendedName>
</protein>
<comment type="subunit">
    <text evidence="8">Part of the 50S ribosomal subunit.</text>
</comment>
<keyword evidence="12" id="KW-1185">Reference proteome</keyword>
<dbReference type="GO" id="GO:0019843">
    <property type="term" value="F:rRNA binding"/>
    <property type="evidence" value="ECO:0007669"/>
    <property type="project" value="UniProtKB-UniRule"/>
</dbReference>
<dbReference type="SMART" id="SM00739">
    <property type="entry name" value="KOW"/>
    <property type="match status" value="1"/>
</dbReference>
<evidence type="ECO:0000256" key="2">
    <source>
        <dbReference type="ARBA" id="ARBA00022730"/>
    </source>
</evidence>
<dbReference type="InterPro" id="IPR057264">
    <property type="entry name" value="Ribosomal_uL24_C"/>
</dbReference>
<comment type="function">
    <text evidence="7 8">One of the proteins that surrounds the polypeptide exit tunnel on the outside of the subunit.</text>
</comment>
<dbReference type="AlphaFoldDB" id="A0A5P3MTK7"/>
<dbReference type="InterPro" id="IPR003256">
    <property type="entry name" value="Ribosomal_uL24"/>
</dbReference>
<dbReference type="Gene3D" id="2.30.30.30">
    <property type="match status" value="1"/>
</dbReference>
<keyword evidence="3 8" id="KW-0694">RNA-binding</keyword>
<comment type="similarity">
    <text evidence="1 8 9">Belongs to the universal ribosomal protein uL24 family.</text>
</comment>
<evidence type="ECO:0000259" key="10">
    <source>
        <dbReference type="SMART" id="SM00739"/>
    </source>
</evidence>
<evidence type="ECO:0000256" key="8">
    <source>
        <dbReference type="HAMAP-Rule" id="MF_01326"/>
    </source>
</evidence>
<dbReference type="InterPro" id="IPR008991">
    <property type="entry name" value="Translation_prot_SH3-like_sf"/>
</dbReference>
<dbReference type="NCBIfam" id="TIGR01079">
    <property type="entry name" value="rplX_bact"/>
    <property type="match status" value="1"/>
</dbReference>
<sequence length="107" mass="11452">MNKIIKGDQVVVIAGKDKGKQGQVVRVLGDKVVVEGVNVVKRHQKPNPMRGVEGGIVAKEMPLAISNVAIFNPETNKADRVGIKLIEGEGKIKRVRVFKSNGSVIGA</sequence>
<dbReference type="InterPro" id="IPR005824">
    <property type="entry name" value="KOW"/>
</dbReference>
<dbReference type="GO" id="GO:1990904">
    <property type="term" value="C:ribonucleoprotein complex"/>
    <property type="evidence" value="ECO:0007669"/>
    <property type="project" value="UniProtKB-KW"/>
</dbReference>
<dbReference type="PANTHER" id="PTHR12903">
    <property type="entry name" value="MITOCHONDRIAL RIBOSOMAL PROTEIN L24"/>
    <property type="match status" value="1"/>
</dbReference>
<dbReference type="InterPro" id="IPR041988">
    <property type="entry name" value="Ribosomal_uL24_KOW"/>
</dbReference>
<dbReference type="Pfam" id="PF00467">
    <property type="entry name" value="KOW"/>
    <property type="match status" value="1"/>
</dbReference>
<dbReference type="InterPro" id="IPR005825">
    <property type="entry name" value="Ribosomal_uL24_CS"/>
</dbReference>
<dbReference type="Proteomes" id="UP000325536">
    <property type="component" value="Chromosome"/>
</dbReference>
<evidence type="ECO:0000313" key="11">
    <source>
        <dbReference type="EMBL" id="QEY23979.1"/>
    </source>
</evidence>